<gene>
    <name evidence="3" type="ORF">rosag_35850</name>
</gene>
<reference evidence="3" key="1">
    <citation type="submission" date="2022-08" db="EMBL/GenBank/DDBJ databases">
        <title>Draft genome sequencing of Roseisolibacter agri AW1220.</title>
        <authorList>
            <person name="Tobiishi Y."/>
            <person name="Tonouchi A."/>
        </authorList>
    </citation>
    <scope>NUCLEOTIDE SEQUENCE</scope>
    <source>
        <strain evidence="3">AW1220</strain>
    </source>
</reference>
<protein>
    <recommendedName>
        <fullName evidence="5">Lipoprotein</fullName>
    </recommendedName>
</protein>
<feature type="chain" id="PRO_5041358445" description="Lipoprotein" evidence="2">
    <location>
        <begin position="40"/>
        <end position="393"/>
    </location>
</feature>
<keyword evidence="2" id="KW-0732">Signal</keyword>
<evidence type="ECO:0008006" key="5">
    <source>
        <dbReference type="Google" id="ProtNLM"/>
    </source>
</evidence>
<organism evidence="3 4">
    <name type="scientific">Roseisolibacter agri</name>
    <dbReference type="NCBI Taxonomy" id="2014610"/>
    <lineage>
        <taxon>Bacteria</taxon>
        <taxon>Pseudomonadati</taxon>
        <taxon>Gemmatimonadota</taxon>
        <taxon>Gemmatimonadia</taxon>
        <taxon>Gemmatimonadales</taxon>
        <taxon>Gemmatimonadaceae</taxon>
        <taxon>Roseisolibacter</taxon>
    </lineage>
</organism>
<comment type="caution">
    <text evidence="3">The sequence shown here is derived from an EMBL/GenBank/DDBJ whole genome shotgun (WGS) entry which is preliminary data.</text>
</comment>
<evidence type="ECO:0000313" key="4">
    <source>
        <dbReference type="Proteomes" id="UP001161325"/>
    </source>
</evidence>
<dbReference type="EMBL" id="BRXS01000005">
    <property type="protein sequence ID" value="GLC27072.1"/>
    <property type="molecule type" value="Genomic_DNA"/>
</dbReference>
<feature type="compositionally biased region" description="Polar residues" evidence="1">
    <location>
        <begin position="51"/>
        <end position="65"/>
    </location>
</feature>
<evidence type="ECO:0000256" key="1">
    <source>
        <dbReference type="SAM" id="MobiDB-lite"/>
    </source>
</evidence>
<evidence type="ECO:0000313" key="3">
    <source>
        <dbReference type="EMBL" id="GLC27072.1"/>
    </source>
</evidence>
<dbReference type="AlphaFoldDB" id="A0AA37V3R8"/>
<proteinExistence type="predicted"/>
<accession>A0AA37V3R8</accession>
<feature type="signal peptide" evidence="2">
    <location>
        <begin position="1"/>
        <end position="39"/>
    </location>
</feature>
<dbReference type="Proteomes" id="UP001161325">
    <property type="component" value="Unassembled WGS sequence"/>
</dbReference>
<sequence length="393" mass="41562">MPARMIDLRPQHPTAAPARRLLPLVRLALAGALALPLLAACGGGAAPETAPTPSTGGAASGSATPQPAAVWPLRTREHVDLWLHGFAMLVDDTAQVPIFRRGYRAAAQAAKGNTTTQLDAERDRLRQRLATNPRLALGAQFVVMPFASWDELKGAANVFAQAGGDPQRASDQRTAAMIAFLAGTFPTAADREWLRLFVNALDDESTRFFHRYWMDAQRDRSPALAAADTMWQRVARPALQRFLNNTQQRDGELLLSIVLGGEGRTQTGGTRTSNLVTVGFPASAADAAEVSYAAAHEVAGTIAGSVVGDNVTPNEQRAGLADRYVSAAQVRGGLILLQKTAPSLAAGYARFYLREAGRSATGDPVAALVAAFPLPSAIADALTRQIDITLGGI</sequence>
<feature type="region of interest" description="Disordered" evidence="1">
    <location>
        <begin position="44"/>
        <end position="66"/>
    </location>
</feature>
<dbReference type="RefSeq" id="WP_284351518.1">
    <property type="nucleotide sequence ID" value="NZ_BRXS01000005.1"/>
</dbReference>
<keyword evidence="4" id="KW-1185">Reference proteome</keyword>
<evidence type="ECO:0000256" key="2">
    <source>
        <dbReference type="SAM" id="SignalP"/>
    </source>
</evidence>
<name>A0AA37V3R8_9BACT</name>